<evidence type="ECO:0000256" key="9">
    <source>
        <dbReference type="ARBA" id="ARBA00023002"/>
    </source>
</evidence>
<evidence type="ECO:0000256" key="1">
    <source>
        <dbReference type="ARBA" id="ARBA00001974"/>
    </source>
</evidence>
<evidence type="ECO:0000256" key="3">
    <source>
        <dbReference type="ARBA" id="ARBA00022630"/>
    </source>
</evidence>
<feature type="transmembrane region" description="Helical" evidence="13">
    <location>
        <begin position="176"/>
        <end position="196"/>
    </location>
</feature>
<comment type="cofactor">
    <cofactor evidence="1 13">
        <name>FAD</name>
        <dbReference type="ChEBI" id="CHEBI:57692"/>
    </cofactor>
</comment>
<feature type="domain" description="Thioredoxin" evidence="15">
    <location>
        <begin position="184"/>
        <end position="326"/>
    </location>
</feature>
<evidence type="ECO:0000256" key="2">
    <source>
        <dbReference type="ARBA" id="ARBA00006041"/>
    </source>
</evidence>
<dbReference type="Proteomes" id="UP000054995">
    <property type="component" value="Unassembled WGS sequence"/>
</dbReference>
<dbReference type="Gene3D" id="3.40.30.10">
    <property type="entry name" value="Glutaredoxin"/>
    <property type="match status" value="1"/>
</dbReference>
<keyword evidence="4" id="KW-0479">Metal-binding</keyword>
<keyword evidence="5" id="KW-0732">Signal</keyword>
<dbReference type="Pfam" id="PF13832">
    <property type="entry name" value="zf-HC5HC2H_2"/>
    <property type="match status" value="1"/>
</dbReference>
<dbReference type="InterPro" id="IPR040986">
    <property type="entry name" value="QSOX_FAD-bd_dom"/>
</dbReference>
<comment type="similarity">
    <text evidence="2">Belongs to the quiescin-sulfhydryl oxidase (QSOX) family.</text>
</comment>
<evidence type="ECO:0000256" key="10">
    <source>
        <dbReference type="ARBA" id="ARBA00023157"/>
    </source>
</evidence>
<gene>
    <name evidence="17" type="primary">QSOX1</name>
    <name evidence="17" type="ORF">T4D_11079</name>
</gene>
<comment type="catalytic activity">
    <reaction evidence="12 13">
        <text>2 R'C(R)SH + O2 = R'C(R)S-S(R)CR' + H2O2</text>
        <dbReference type="Rhea" id="RHEA:17357"/>
        <dbReference type="ChEBI" id="CHEBI:15379"/>
        <dbReference type="ChEBI" id="CHEBI:16240"/>
        <dbReference type="ChEBI" id="CHEBI:16520"/>
        <dbReference type="ChEBI" id="CHEBI:17412"/>
        <dbReference type="EC" id="1.8.3.2"/>
    </reaction>
</comment>
<dbReference type="GO" id="GO:0016971">
    <property type="term" value="F:flavin-dependent sulfhydryl oxidase activity"/>
    <property type="evidence" value="ECO:0007669"/>
    <property type="project" value="InterPro"/>
</dbReference>
<dbReference type="EC" id="1.8.3.2" evidence="13"/>
<dbReference type="InterPro" id="IPR036249">
    <property type="entry name" value="Thioredoxin-like_sf"/>
</dbReference>
<keyword evidence="11" id="KW-0325">Glycoprotein</keyword>
<evidence type="ECO:0000256" key="11">
    <source>
        <dbReference type="ARBA" id="ARBA00023180"/>
    </source>
</evidence>
<comment type="caution">
    <text evidence="13">Lacks conserved residue(s) required for the propagation of feature annotation.</text>
</comment>
<dbReference type="GO" id="GO:0005615">
    <property type="term" value="C:extracellular space"/>
    <property type="evidence" value="ECO:0007669"/>
    <property type="project" value="TreeGrafter"/>
</dbReference>
<dbReference type="GO" id="GO:0000139">
    <property type="term" value="C:Golgi membrane"/>
    <property type="evidence" value="ECO:0007669"/>
    <property type="project" value="TreeGrafter"/>
</dbReference>
<dbReference type="EMBL" id="JYDT01000025">
    <property type="protein sequence ID" value="KRY90066.1"/>
    <property type="molecule type" value="Genomic_DNA"/>
</dbReference>
<keyword evidence="18" id="KW-1185">Reference proteome</keyword>
<proteinExistence type="inferred from homology"/>
<dbReference type="SUPFAM" id="SSF69000">
    <property type="entry name" value="FAD-dependent thiol oxidase"/>
    <property type="match status" value="1"/>
</dbReference>
<evidence type="ECO:0000256" key="4">
    <source>
        <dbReference type="ARBA" id="ARBA00022723"/>
    </source>
</evidence>
<keyword evidence="10" id="KW-1015">Disulfide bond</keyword>
<dbReference type="InterPro" id="IPR039798">
    <property type="entry name" value="Sulfhydryl_oxidase"/>
</dbReference>
<feature type="domain" description="ERV/ALR sulfhydryl oxidase" evidence="14">
    <location>
        <begin position="570"/>
        <end position="675"/>
    </location>
</feature>
<feature type="transmembrane region" description="Helical" evidence="13">
    <location>
        <begin position="1141"/>
        <end position="1167"/>
    </location>
</feature>
<organism evidence="17 18">
    <name type="scientific">Trichinella pseudospiralis</name>
    <name type="common">Parasitic roundworm</name>
    <dbReference type="NCBI Taxonomy" id="6337"/>
    <lineage>
        <taxon>Eukaryota</taxon>
        <taxon>Metazoa</taxon>
        <taxon>Ecdysozoa</taxon>
        <taxon>Nematoda</taxon>
        <taxon>Enoplea</taxon>
        <taxon>Dorylaimia</taxon>
        <taxon>Trichinellida</taxon>
        <taxon>Trichinellidae</taxon>
        <taxon>Trichinella</taxon>
    </lineage>
</organism>
<dbReference type="Pfam" id="PF00085">
    <property type="entry name" value="Thioredoxin"/>
    <property type="match status" value="1"/>
</dbReference>
<evidence type="ECO:0000256" key="12">
    <source>
        <dbReference type="ARBA" id="ARBA00048864"/>
    </source>
</evidence>
<dbReference type="InterPro" id="IPR013766">
    <property type="entry name" value="Thioredoxin_domain"/>
</dbReference>
<evidence type="ECO:0000256" key="6">
    <source>
        <dbReference type="ARBA" id="ARBA00022771"/>
    </source>
</evidence>
<evidence type="ECO:0000256" key="13">
    <source>
        <dbReference type="RuleBase" id="RU371123"/>
    </source>
</evidence>
<dbReference type="GO" id="GO:0003756">
    <property type="term" value="F:protein disulfide isomerase activity"/>
    <property type="evidence" value="ECO:0007669"/>
    <property type="project" value="TreeGrafter"/>
</dbReference>
<evidence type="ECO:0000259" key="15">
    <source>
        <dbReference type="PROSITE" id="PS51352"/>
    </source>
</evidence>
<protein>
    <recommendedName>
        <fullName evidence="13">Sulfhydryl oxidase</fullName>
        <ecNumber evidence="13">1.8.3.2</ecNumber>
    </recommendedName>
</protein>
<dbReference type="InterPro" id="IPR034732">
    <property type="entry name" value="EPHD"/>
</dbReference>
<dbReference type="InterPro" id="IPR042568">
    <property type="entry name" value="QSOX_FAD-bd_sf"/>
</dbReference>
<keyword evidence="13" id="KW-0472">Membrane</keyword>
<dbReference type="PROSITE" id="PS51352">
    <property type="entry name" value="THIOREDOXIN_2"/>
    <property type="match status" value="1"/>
</dbReference>
<keyword evidence="13" id="KW-1133">Transmembrane helix</keyword>
<dbReference type="GO" id="GO:0008270">
    <property type="term" value="F:zinc ion binding"/>
    <property type="evidence" value="ECO:0007669"/>
    <property type="project" value="UniProtKB-KW"/>
</dbReference>
<dbReference type="SUPFAM" id="SSF52833">
    <property type="entry name" value="Thioredoxin-like"/>
    <property type="match status" value="1"/>
</dbReference>
<evidence type="ECO:0000256" key="5">
    <source>
        <dbReference type="ARBA" id="ARBA00022729"/>
    </source>
</evidence>
<dbReference type="InterPro" id="IPR013083">
    <property type="entry name" value="Znf_RING/FYVE/PHD"/>
</dbReference>
<dbReference type="PROSITE" id="PS51324">
    <property type="entry name" value="ERV_ALR"/>
    <property type="match status" value="1"/>
</dbReference>
<dbReference type="OrthoDB" id="59470at2759"/>
<reference evidence="17 18" key="1">
    <citation type="submission" date="2015-01" db="EMBL/GenBank/DDBJ databases">
        <title>Evolution of Trichinella species and genotypes.</title>
        <authorList>
            <person name="Korhonen P.K."/>
            <person name="Edoardo P."/>
            <person name="Giuseppe L.R."/>
            <person name="Gasser R.B."/>
        </authorList>
    </citation>
    <scope>NUCLEOTIDE SEQUENCE [LARGE SCALE GENOMIC DNA]</scope>
    <source>
        <strain evidence="17">ISS470</strain>
    </source>
</reference>
<dbReference type="SUPFAM" id="SSF161070">
    <property type="entry name" value="SNF-like"/>
    <property type="match status" value="1"/>
</dbReference>
<evidence type="ECO:0000259" key="16">
    <source>
        <dbReference type="PROSITE" id="PS51805"/>
    </source>
</evidence>
<dbReference type="PROSITE" id="PS51805">
    <property type="entry name" value="EPHD"/>
    <property type="match status" value="1"/>
</dbReference>
<keyword evidence="3 13" id="KW-0285">Flavoprotein</keyword>
<dbReference type="PANTHER" id="PTHR22897">
    <property type="entry name" value="QUIESCIN Q6-RELATED SULFHYDRYL OXIDASE"/>
    <property type="match status" value="1"/>
</dbReference>
<evidence type="ECO:0000313" key="17">
    <source>
        <dbReference type="EMBL" id="KRY90066.1"/>
    </source>
</evidence>
<dbReference type="Gene3D" id="1.20.120.310">
    <property type="entry name" value="ERV/ALR sulfhydryl oxidase domain"/>
    <property type="match status" value="1"/>
</dbReference>
<comment type="caution">
    <text evidence="17">The sequence shown here is derived from an EMBL/GenBank/DDBJ whole genome shotgun (WGS) entry which is preliminary data.</text>
</comment>
<evidence type="ECO:0000259" key="14">
    <source>
        <dbReference type="PROSITE" id="PS51324"/>
    </source>
</evidence>
<feature type="domain" description="PHD-type" evidence="16">
    <location>
        <begin position="888"/>
        <end position="1019"/>
    </location>
</feature>
<keyword evidence="9 13" id="KW-0560">Oxidoreductase</keyword>
<dbReference type="GO" id="GO:0006457">
    <property type="term" value="P:protein folding"/>
    <property type="evidence" value="ECO:0007669"/>
    <property type="project" value="TreeGrafter"/>
</dbReference>
<evidence type="ECO:0000313" key="18">
    <source>
        <dbReference type="Proteomes" id="UP000054995"/>
    </source>
</evidence>
<dbReference type="Gene3D" id="3.30.40.10">
    <property type="entry name" value="Zinc/RING finger domain, C3HC4 (zinc finger)"/>
    <property type="match status" value="1"/>
</dbReference>
<keyword evidence="13" id="KW-0812">Transmembrane</keyword>
<name>A0A0V1FVR3_TRIPS</name>
<accession>A0A0V1FVR3</accession>
<evidence type="ECO:0000256" key="7">
    <source>
        <dbReference type="ARBA" id="ARBA00022827"/>
    </source>
</evidence>
<evidence type="ECO:0000256" key="8">
    <source>
        <dbReference type="ARBA" id="ARBA00022833"/>
    </source>
</evidence>
<dbReference type="PANTHER" id="PTHR22897:SF26">
    <property type="entry name" value="SULFHYDRYL OXIDASE"/>
    <property type="match status" value="1"/>
</dbReference>
<dbReference type="Pfam" id="PF04777">
    <property type="entry name" value="Evr1_Alr"/>
    <property type="match status" value="1"/>
</dbReference>
<keyword evidence="8" id="KW-0862">Zinc</keyword>
<sequence>MQLGMKCFNQQLCKGGSDVQIGSNYVVVKIAATFSTAERLSRPLLLFVKYNGDDDDDDDASVRASSAARFALCEMEVFVEKQECIFSVIHISLDLLQISEFEKLFIKTKSNFGNSQLYANMIAQIIANLRSLYSFVWSQGRAAFPLKDLSSSFSINNTQHAYRLAIQRPTMNKTGGGHLIMLFSLLVLLIPAVTYAEVGVESLFSATDQVHSLDINSFDQFVYNQDYATVVDFYSSWCGACINFAPTYSEMAINVKGWHRYVKVAAVNCASMVNRELCTANSVYFYPSLKYFKYNSKAASDGVSMTAGALHTADSIVLSLAKSVASDWNEQKPVNWPNFAFIPITQTVPEYHSPWAKYIAVVVQSREESMAAAITLDLTSQYLVECRPVEPSHPMASSRGVRHTPGLLIFTRGSDAPLFISTGSMSRAEILSTISRVTGIKNPVPRDPNYISPPASPNTDVVVADQNLNNFFVHISDLKSGISYMILHEIPLRPVIEGEPLNALQKFFALLAKYMPFDWRLKSLLSELSAYANSQKSITSQQWSHHFNALQWKYERPLPTEPIWVACNGSSPQYRGYPCSVWLIFHTLTVHAYKIDNNLPDFNPTEVPAAIYGYIKHFFGCRFCAENFGRSAIKMFKEIHNKQDEILWLWSSHNRANYHLKGDKTEDPRFPKNPFPYPKLCPECRKMDGSFDEDKVLEFLIRFYTDIKSYDVATPAPLVLHTNSPLTAGENVACMCSRPSLLTFILTILLTWDCEDGFSSKHTHTASSHKSFIIPDLPFKMPASNAKSVRKVSKKRKKLYHMYEEADHERRVKEIMERFVKTTNGPPRKAPVRTTLFRKCKANFNQTSYLKMEIILPQAYVNIQNRIRQKRLKKVFMPIPYTTSLVGPPICALCQKVEQNTTLYGPYHICIDEASFWPPFLFKPTNNGTITQRYSTALFFHEICFFYSPGLFIRGHLMSCESETLIKYWKQKCTVCNVEGASISCAHTNCNLTVHPMCAKNCGWILDSLASVVRCDTHALNEKLIFQEHYLRQMELLSSTTSSEDSDTDTDVPGQIKWLSVDSDADIRLRMECRVFGVNVKKLFFIIEQGTIESTKNNTSCNIDTRREMLPFACPVVLVFNFSEYTITSYGNYIYPLWAEVIGWLIAFGSCLPAVIVALYKVIAIVTTGSKETIKLRPRNQLTSTERWDQNRKILETSNAEELQAVDTKMKF</sequence>
<keyword evidence="7 13" id="KW-0274">FAD</keyword>
<dbReference type="Pfam" id="PF18371">
    <property type="entry name" value="FAD_SOX"/>
    <property type="match status" value="1"/>
</dbReference>
<dbReference type="InterPro" id="IPR037272">
    <property type="entry name" value="SNS_sf"/>
</dbReference>
<dbReference type="InterPro" id="IPR036774">
    <property type="entry name" value="ERV/ALR_sulphydryl_oxid_sf"/>
</dbReference>
<dbReference type="Gene3D" id="1.20.120.1960">
    <property type="entry name" value="QSOX sulfhydryl oxidase domain"/>
    <property type="match status" value="1"/>
</dbReference>
<dbReference type="InterPro" id="IPR017905">
    <property type="entry name" value="ERV/ALR_sulphydryl_oxidase"/>
</dbReference>
<keyword evidence="6" id="KW-0863">Zinc-finger</keyword>
<dbReference type="AlphaFoldDB" id="A0A0V1FVR3"/>